<dbReference type="AlphaFoldDB" id="A0A4Y2TT84"/>
<comment type="caution">
    <text evidence="2">The sequence shown here is derived from an EMBL/GenBank/DDBJ whole genome shotgun (WGS) entry which is preliminary data.</text>
</comment>
<organism evidence="2 3">
    <name type="scientific">Araneus ventricosus</name>
    <name type="common">Orbweaver spider</name>
    <name type="synonym">Epeira ventricosa</name>
    <dbReference type="NCBI Taxonomy" id="182803"/>
    <lineage>
        <taxon>Eukaryota</taxon>
        <taxon>Metazoa</taxon>
        <taxon>Ecdysozoa</taxon>
        <taxon>Arthropoda</taxon>
        <taxon>Chelicerata</taxon>
        <taxon>Arachnida</taxon>
        <taxon>Araneae</taxon>
        <taxon>Araneomorphae</taxon>
        <taxon>Entelegynae</taxon>
        <taxon>Araneoidea</taxon>
        <taxon>Araneidae</taxon>
        <taxon>Araneus</taxon>
    </lineage>
</organism>
<keyword evidence="3" id="KW-1185">Reference proteome</keyword>
<dbReference type="EMBL" id="BGPR01030101">
    <property type="protein sequence ID" value="GBO02364.1"/>
    <property type="molecule type" value="Genomic_DNA"/>
</dbReference>
<gene>
    <name evidence="1" type="ORF">AVEN_19367_1</name>
    <name evidence="2" type="ORF">AVEN_66668_1</name>
</gene>
<protein>
    <submittedName>
        <fullName evidence="2">Uncharacterized protein</fullName>
    </submittedName>
</protein>
<sequence length="102" mass="11092">MVSSDGFLSNMVSSDGFLSNMVSRGQPYSESALEISLPHRFLPQNDRKCREGITKRTLTSARKKLWKESVVECDTGESETVTCGANSQRGCVFGRDQGAGGI</sequence>
<dbReference type="EMBL" id="BGPR01030102">
    <property type="protein sequence ID" value="GBO02366.1"/>
    <property type="molecule type" value="Genomic_DNA"/>
</dbReference>
<proteinExistence type="predicted"/>
<reference evidence="2 3" key="1">
    <citation type="journal article" date="2019" name="Sci. Rep.">
        <title>Orb-weaving spider Araneus ventricosus genome elucidates the spidroin gene catalogue.</title>
        <authorList>
            <person name="Kono N."/>
            <person name="Nakamura H."/>
            <person name="Ohtoshi R."/>
            <person name="Moran D.A.P."/>
            <person name="Shinohara A."/>
            <person name="Yoshida Y."/>
            <person name="Fujiwara M."/>
            <person name="Mori M."/>
            <person name="Tomita M."/>
            <person name="Arakawa K."/>
        </authorList>
    </citation>
    <scope>NUCLEOTIDE SEQUENCE [LARGE SCALE GENOMIC DNA]</scope>
</reference>
<dbReference type="Proteomes" id="UP000499080">
    <property type="component" value="Unassembled WGS sequence"/>
</dbReference>
<name>A0A4Y2TT84_ARAVE</name>
<evidence type="ECO:0000313" key="3">
    <source>
        <dbReference type="Proteomes" id="UP000499080"/>
    </source>
</evidence>
<evidence type="ECO:0000313" key="1">
    <source>
        <dbReference type="EMBL" id="GBO02364.1"/>
    </source>
</evidence>
<accession>A0A4Y2TT84</accession>
<evidence type="ECO:0000313" key="2">
    <source>
        <dbReference type="EMBL" id="GBO02366.1"/>
    </source>
</evidence>